<dbReference type="EMBL" id="MVHE01000041">
    <property type="protein sequence ID" value="ORA16991.1"/>
    <property type="molecule type" value="Genomic_DNA"/>
</dbReference>
<dbReference type="GO" id="GO:0005576">
    <property type="term" value="C:extracellular region"/>
    <property type="evidence" value="ECO:0007669"/>
    <property type="project" value="InterPro"/>
</dbReference>
<proteinExistence type="predicted"/>
<dbReference type="Proteomes" id="UP000192284">
    <property type="component" value="Unassembled WGS sequence"/>
</dbReference>
<evidence type="ECO:0000313" key="5">
    <source>
        <dbReference type="Proteomes" id="UP000192284"/>
    </source>
</evidence>
<reference evidence="4 5" key="1">
    <citation type="submission" date="2017-02" db="EMBL/GenBank/DDBJ databases">
        <title>The new phylogeny of genus Mycobacterium.</title>
        <authorList>
            <person name="Tortoli E."/>
            <person name="Trovato A."/>
            <person name="Cirillo D.M."/>
        </authorList>
    </citation>
    <scope>NUCLEOTIDE SEQUENCE [LARGE SCALE GENOMIC DNA]</scope>
    <source>
        <strain evidence="4 5">DSM 45057</strain>
    </source>
</reference>
<evidence type="ECO:0000259" key="3">
    <source>
        <dbReference type="Pfam" id="PF25547"/>
    </source>
</evidence>
<dbReference type="SUPFAM" id="SSF56399">
    <property type="entry name" value="ADP-ribosylation"/>
    <property type="match status" value="1"/>
</dbReference>
<organism evidence="4 5">
    <name type="scientific">Mycobacterium angelicum</name>
    <dbReference type="NCBI Taxonomy" id="470074"/>
    <lineage>
        <taxon>Bacteria</taxon>
        <taxon>Bacillati</taxon>
        <taxon>Actinomycetota</taxon>
        <taxon>Actinomycetes</taxon>
        <taxon>Mycobacteriales</taxon>
        <taxon>Mycobacteriaceae</taxon>
        <taxon>Mycobacterium</taxon>
    </lineage>
</organism>
<evidence type="ECO:0000259" key="2">
    <source>
        <dbReference type="Pfam" id="PF03496"/>
    </source>
</evidence>
<evidence type="ECO:0000256" key="1">
    <source>
        <dbReference type="SAM" id="MobiDB-lite"/>
    </source>
</evidence>
<feature type="region of interest" description="Disordered" evidence="1">
    <location>
        <begin position="450"/>
        <end position="655"/>
    </location>
</feature>
<evidence type="ECO:0000313" key="4">
    <source>
        <dbReference type="EMBL" id="ORA16991.1"/>
    </source>
</evidence>
<gene>
    <name evidence="4" type="ORF">BST12_20170</name>
</gene>
<feature type="domain" description="Outer membrane channel protein CpnT-like N-terminal" evidence="3">
    <location>
        <begin position="92"/>
        <end position="205"/>
    </location>
</feature>
<feature type="compositionally biased region" description="Polar residues" evidence="1">
    <location>
        <begin position="593"/>
        <end position="607"/>
    </location>
</feature>
<feature type="domain" description="ADP ribosyltransferase" evidence="2">
    <location>
        <begin position="676"/>
        <end position="820"/>
    </location>
</feature>
<dbReference type="Pfam" id="PF03496">
    <property type="entry name" value="ADPrib_exo_Tox"/>
    <property type="match status" value="1"/>
</dbReference>
<name>A0A1W9ZJS7_MYCAN</name>
<accession>A0A1W9ZJS7</accession>
<protein>
    <submittedName>
        <fullName evidence="4">Uncharacterized protein</fullName>
    </submittedName>
</protein>
<dbReference type="InterPro" id="IPR003540">
    <property type="entry name" value="ADP-ribosyltransferase"/>
</dbReference>
<keyword evidence="5" id="KW-1185">Reference proteome</keyword>
<dbReference type="InterPro" id="IPR057746">
    <property type="entry name" value="CpnT-like_N"/>
</dbReference>
<dbReference type="AlphaFoldDB" id="A0A1W9ZJS7"/>
<sequence>MTAGFGANTGLDAAGVVFGLAYQSAAESLLKAAAAVINACRYNGVKVELCASNYSIAEAASLLGGGGAVLAAPAEPVKFVAPGPPGTLGPGEPPPLLWAVVESLVGDLWPDGDAQALHAAAAAWRGFEAAVGGAHAGLNSSNVLIGAQQIAEGELIHQALSRMGAAMEGLGEQCGKMAATLDDFANEVARAQNAIRDLLHRLGSVSGLWHEMEAFLVGDALDEVRKVADDIKAVLHNLGREARAVEQMMQWGMEVADGLVVGMEKYVRDLLTHFLGEQVGNPVATVFDTWINSNEGAFKSAFGMVQSMEQLDPRWFLIDPVGAADTWKDATRTGLINHFLNPHEAAVADQQMLKSVLHLEDWRRDRPGLGFGGNLFDVATLFAGGEIFGAGAKGVRTGVRGAEAAGDAIAGAGRGDRVTGEIGAVAGAGSAFGDIGKASHGVTEGLKNLTGDLAKADPHPGGSPAGMTPAKQPVPVESTPRPIEPSHPAKASTESPTAPRRPAAKGATEANVGPHEPVAATTSNGSHSARGLATQYHGEPSAAGRPPATADHPRVSAPYDHFSPTDLQPGEHVPVQPSALSAWRRAEPPQVSPPSEASQAPNPTSGPTGFPSEAAPHIGSPDGGGPGGHTKEHALPLDPVEPTGGNVSFSPHQEVDGPAAHPIPVDGYYPPHVVGRLTSEDLSALADYTGSGYLDLNSALRTTTLDASQYARIGALNQALEKLPVYEGTVVRGSDLSAEVIAQYKPGEIIIEKAFMSTSTDPEIAQSATFAGNVEFRILSKTGRNISSVSMFPNEQEILFPAGTKFFVLSKTVDQSTGKTIIDMMER</sequence>
<comment type="caution">
    <text evidence="4">The sequence shown here is derived from an EMBL/GenBank/DDBJ whole genome shotgun (WGS) entry which is preliminary data.</text>
</comment>
<dbReference type="Gene3D" id="3.90.176.10">
    <property type="entry name" value="Toxin ADP-ribosyltransferase, Chain A, domain 1"/>
    <property type="match status" value="1"/>
</dbReference>
<dbReference type="Pfam" id="PF25547">
    <property type="entry name" value="WXG100_2"/>
    <property type="match status" value="1"/>
</dbReference>
<dbReference type="PROSITE" id="PS51996">
    <property type="entry name" value="TR_MART"/>
    <property type="match status" value="1"/>
</dbReference>